<sequence length="417" mass="47142">MRATLRNAEKRRWEFGGETDEVRVVTSVESFVGVTGEDDGEMIADSGASKSLVPPSFDRRKKLSFPGEEGSSEPGWVWLKDVYGERFRSPVDQTGNVPILRLTKVEEAVVAANVYPSVSLCPLQQSALSGQAEISPENRSYLLFVLHSRLGHVTGQRLEATLKEKGVGVQFSAKECKEVRDTYKAYRIINFRRRKLKKRGAAAGTRKRSRKGDESSVHEDDEEKEPEPAGLGGQFNADIYHNVKDMKRKRIGGFRYVSGVLARWSDRALFPGQIVREGEKQVRSITAVRLKQRDDRSFFLAELETVKQKDIVERFELPTDGQLPLTVLNRLAEQAPPVPDPVPPVPSDEVPVDVDIIADQAAEEANTAEFLRWSEMSKSQRRNQICEHRRQRREIKEARIAKALDTYFEIMCAVMKL</sequence>
<feature type="region of interest" description="Disordered" evidence="1">
    <location>
        <begin position="199"/>
        <end position="235"/>
    </location>
</feature>
<proteinExistence type="predicted"/>
<dbReference type="PhylomeDB" id="A0A0K6S6J2"/>
<protein>
    <submittedName>
        <fullName evidence="2">Uncharacterized protein</fullName>
    </submittedName>
</protein>
<gene>
    <name evidence="2" type="ORF">Cvel_17091.t2.CR1</name>
</gene>
<organism evidence="2">
    <name type="scientific">Chromera velia CCMP2878</name>
    <dbReference type="NCBI Taxonomy" id="1169474"/>
    <lineage>
        <taxon>Eukaryota</taxon>
        <taxon>Sar</taxon>
        <taxon>Alveolata</taxon>
        <taxon>Colpodellida</taxon>
        <taxon>Chromeraceae</taxon>
        <taxon>Chromera</taxon>
    </lineage>
</organism>
<dbReference type="GO" id="GO:0006508">
    <property type="term" value="P:proteolysis"/>
    <property type="evidence" value="ECO:0007669"/>
    <property type="project" value="InterPro"/>
</dbReference>
<feature type="compositionally biased region" description="Basic residues" evidence="1">
    <location>
        <begin position="199"/>
        <end position="210"/>
    </location>
</feature>
<accession>A0A0K6S6J2</accession>
<dbReference type="InterPro" id="IPR001969">
    <property type="entry name" value="Aspartic_peptidase_AS"/>
</dbReference>
<dbReference type="VEuPathDB" id="CryptoDB:Cvel_17091"/>
<dbReference type="PROSITE" id="PS00141">
    <property type="entry name" value="ASP_PROTEASE"/>
    <property type="match status" value="1"/>
</dbReference>
<evidence type="ECO:0000313" key="2">
    <source>
        <dbReference type="EMBL" id="CUC09202.1"/>
    </source>
</evidence>
<name>A0A0K6S6J2_9ALVE</name>
<dbReference type="EMBL" id="CDMZ01000382">
    <property type="protein sequence ID" value="CUC09202.1"/>
    <property type="molecule type" value="Genomic_DNA"/>
</dbReference>
<dbReference type="GO" id="GO:0004190">
    <property type="term" value="F:aspartic-type endopeptidase activity"/>
    <property type="evidence" value="ECO:0007669"/>
    <property type="project" value="InterPro"/>
</dbReference>
<evidence type="ECO:0000256" key="1">
    <source>
        <dbReference type="SAM" id="MobiDB-lite"/>
    </source>
</evidence>
<dbReference type="AlphaFoldDB" id="A0A0K6S6J2"/>
<reference evidence="2" key="1">
    <citation type="submission" date="2014-11" db="EMBL/GenBank/DDBJ databases">
        <title>Molecular phylogeny of cliff fern family Woodsiaceae with morphological implications.</title>
        <authorList>
            <person name="Shao Y.-Z."/>
            <person name="Wei R."/>
            <person name="Zhang X.-C."/>
        </authorList>
    </citation>
    <scope>NUCLEOTIDE SEQUENCE</scope>
</reference>